<organism evidence="3">
    <name type="scientific">marine sediment metagenome</name>
    <dbReference type="NCBI Taxonomy" id="412755"/>
    <lineage>
        <taxon>unclassified sequences</taxon>
        <taxon>metagenomes</taxon>
        <taxon>ecological metagenomes</taxon>
    </lineage>
</organism>
<evidence type="ECO:0000259" key="2">
    <source>
        <dbReference type="Pfam" id="PF01979"/>
    </source>
</evidence>
<dbReference type="Gene3D" id="3.20.20.140">
    <property type="entry name" value="Metal-dependent hydrolases"/>
    <property type="match status" value="1"/>
</dbReference>
<evidence type="ECO:0000256" key="1">
    <source>
        <dbReference type="ARBA" id="ARBA00022801"/>
    </source>
</evidence>
<sequence>DTMDATQEAMDKISIVHAKGGSTSIVPTTLSAPMGDIIRAIKTIELAKKRTLPGAQVLGVHLEGPYFSMEQKGAQNPEFLKNPMPEEYLKILDEYNCILRVSAAPELPGGLELGRELKKRGIVASIAHTNATYQDILAAVDAGYTHVTHMYSGMSGLKRINAYRISGVIESTLLLDELTTEVIADGHHLPPSLIKLIIKAGSLDKVSVITDAMSATGLGPGEYSIGGLDIVVEANIAEEFEIPEVEGNYVAKLLARDAFAGSVATMNRCVKI</sequence>
<dbReference type="EMBL" id="BARU01022881">
    <property type="protein sequence ID" value="GAH47890.1"/>
    <property type="molecule type" value="Genomic_DNA"/>
</dbReference>
<proteinExistence type="predicted"/>
<accession>X1GSN9</accession>
<protein>
    <recommendedName>
        <fullName evidence="2">Amidohydrolase-related domain-containing protein</fullName>
    </recommendedName>
</protein>
<dbReference type="SUPFAM" id="SSF51556">
    <property type="entry name" value="Metallo-dependent hydrolases"/>
    <property type="match status" value="1"/>
</dbReference>
<evidence type="ECO:0000313" key="3">
    <source>
        <dbReference type="EMBL" id="GAH47890.1"/>
    </source>
</evidence>
<feature type="domain" description="Amidohydrolase-related" evidence="2">
    <location>
        <begin position="19"/>
        <end position="207"/>
    </location>
</feature>
<feature type="non-terminal residue" evidence="3">
    <location>
        <position position="1"/>
    </location>
</feature>
<dbReference type="InterPro" id="IPR032466">
    <property type="entry name" value="Metal_Hydrolase"/>
</dbReference>
<dbReference type="InterPro" id="IPR006680">
    <property type="entry name" value="Amidohydro-rel"/>
</dbReference>
<dbReference type="AlphaFoldDB" id="X1GSN9"/>
<dbReference type="GO" id="GO:0006046">
    <property type="term" value="P:N-acetylglucosamine catabolic process"/>
    <property type="evidence" value="ECO:0007669"/>
    <property type="project" value="TreeGrafter"/>
</dbReference>
<keyword evidence="1" id="KW-0378">Hydrolase</keyword>
<comment type="caution">
    <text evidence="3">The sequence shown here is derived from an EMBL/GenBank/DDBJ whole genome shotgun (WGS) entry which is preliminary data.</text>
</comment>
<dbReference type="PANTHER" id="PTHR11113">
    <property type="entry name" value="N-ACETYLGLUCOSAMINE-6-PHOSPHATE DEACETYLASE"/>
    <property type="match status" value="1"/>
</dbReference>
<name>X1GSN9_9ZZZZ</name>
<dbReference type="Pfam" id="PF01979">
    <property type="entry name" value="Amidohydro_1"/>
    <property type="match status" value="1"/>
</dbReference>
<dbReference type="GO" id="GO:0008448">
    <property type="term" value="F:N-acetylglucosamine-6-phosphate deacetylase activity"/>
    <property type="evidence" value="ECO:0007669"/>
    <property type="project" value="TreeGrafter"/>
</dbReference>
<reference evidence="3" key="1">
    <citation type="journal article" date="2014" name="Front. Microbiol.">
        <title>High frequency of phylogenetically diverse reductive dehalogenase-homologous genes in deep subseafloor sedimentary metagenomes.</title>
        <authorList>
            <person name="Kawai M."/>
            <person name="Futagami T."/>
            <person name="Toyoda A."/>
            <person name="Takaki Y."/>
            <person name="Nishi S."/>
            <person name="Hori S."/>
            <person name="Arai W."/>
            <person name="Tsubouchi T."/>
            <person name="Morono Y."/>
            <person name="Uchiyama I."/>
            <person name="Ito T."/>
            <person name="Fujiyama A."/>
            <person name="Inagaki F."/>
            <person name="Takami H."/>
        </authorList>
    </citation>
    <scope>NUCLEOTIDE SEQUENCE</scope>
    <source>
        <strain evidence="3">Expedition CK06-06</strain>
    </source>
</reference>
<gene>
    <name evidence="3" type="ORF">S03H2_37210</name>
</gene>
<dbReference type="PANTHER" id="PTHR11113:SF14">
    <property type="entry name" value="N-ACETYLGLUCOSAMINE-6-PHOSPHATE DEACETYLASE"/>
    <property type="match status" value="1"/>
</dbReference>